<dbReference type="EnsemblPlants" id="EMT13385">
    <property type="protein sequence ID" value="EMT13385"/>
    <property type="gene ID" value="F775_44060"/>
</dbReference>
<dbReference type="Pfam" id="PF00023">
    <property type="entry name" value="Ank"/>
    <property type="match status" value="1"/>
</dbReference>
<reference evidence="1" key="1">
    <citation type="submission" date="2015-06" db="UniProtKB">
        <authorList>
            <consortium name="EnsemblPlants"/>
        </authorList>
    </citation>
    <scope>IDENTIFICATION</scope>
</reference>
<dbReference type="PROSITE" id="PS50088">
    <property type="entry name" value="ANK_REPEAT"/>
    <property type="match status" value="1"/>
</dbReference>
<dbReference type="PROSITE" id="PS50297">
    <property type="entry name" value="ANK_REP_REGION"/>
    <property type="match status" value="1"/>
</dbReference>
<evidence type="ECO:0000313" key="1">
    <source>
        <dbReference type="EnsemblPlants" id="EMT13385"/>
    </source>
</evidence>
<proteinExistence type="predicted"/>
<sequence length="104" mass="10498">MEMLVKMAEVLVKIAEAPARGAAVGGEAGADLSAGDGAVYARVTVEEDDVVLLGEIARCGGDVAAACSTDGTTPLHRAVLDGNARMVRVLLEHGADPDRGTPVG</sequence>
<accession>N1R2H2</accession>
<dbReference type="SUPFAM" id="SSF48403">
    <property type="entry name" value="Ankyrin repeat"/>
    <property type="match status" value="1"/>
</dbReference>
<dbReference type="SMART" id="SM00248">
    <property type="entry name" value="ANK"/>
    <property type="match status" value="1"/>
</dbReference>
<name>N1R2H2_AEGTA</name>
<dbReference type="Gene3D" id="1.25.40.20">
    <property type="entry name" value="Ankyrin repeat-containing domain"/>
    <property type="match status" value="1"/>
</dbReference>
<dbReference type="InterPro" id="IPR002110">
    <property type="entry name" value="Ankyrin_rpt"/>
</dbReference>
<dbReference type="AlphaFoldDB" id="N1R2H2"/>
<protein>
    <submittedName>
        <fullName evidence="1">Uncharacterized protein</fullName>
    </submittedName>
</protein>
<dbReference type="InterPro" id="IPR036770">
    <property type="entry name" value="Ankyrin_rpt-contain_sf"/>
</dbReference>
<organism evidence="1">
    <name type="scientific">Aegilops tauschii</name>
    <name type="common">Tausch's goatgrass</name>
    <name type="synonym">Aegilops squarrosa</name>
    <dbReference type="NCBI Taxonomy" id="37682"/>
    <lineage>
        <taxon>Eukaryota</taxon>
        <taxon>Viridiplantae</taxon>
        <taxon>Streptophyta</taxon>
        <taxon>Embryophyta</taxon>
        <taxon>Tracheophyta</taxon>
        <taxon>Spermatophyta</taxon>
        <taxon>Magnoliopsida</taxon>
        <taxon>Liliopsida</taxon>
        <taxon>Poales</taxon>
        <taxon>Poaceae</taxon>
        <taxon>BOP clade</taxon>
        <taxon>Pooideae</taxon>
        <taxon>Triticodae</taxon>
        <taxon>Triticeae</taxon>
        <taxon>Triticinae</taxon>
        <taxon>Aegilops</taxon>
    </lineage>
</organism>